<dbReference type="RefSeq" id="WP_264790249.1">
    <property type="nucleotide sequence ID" value="NZ_AP026867.1"/>
</dbReference>
<dbReference type="KEGG" id="aup:AsAng_0058430"/>
<organism evidence="1 2">
    <name type="scientific">Aureispira anguillae</name>
    <dbReference type="NCBI Taxonomy" id="2864201"/>
    <lineage>
        <taxon>Bacteria</taxon>
        <taxon>Pseudomonadati</taxon>
        <taxon>Bacteroidota</taxon>
        <taxon>Saprospiria</taxon>
        <taxon>Saprospirales</taxon>
        <taxon>Saprospiraceae</taxon>
        <taxon>Aureispira</taxon>
    </lineage>
</organism>
<sequence>MNTNSKLTIVNQHLNYDNVTLIAPSTHTFIHLAAVIDTASFPFFLSLSKRKKQLIQQCKQWCQKLAEYPDVVEATVFKALLIPPGRGKLLHERTNKALISKFDLAILIEVKSEAFAAKLKQDATFLSLQTALEQAAEQTHFVTASNARRIGPVDHNQPGVFLFNYFYADDVQQNLAVWKYTAGWFEKETHLNNSTLLLPLSGENSSYSVINHCRWDKLRDILPALIFKKTFQQYVLDNFYANQVAAMPILYQLA</sequence>
<evidence type="ECO:0000313" key="2">
    <source>
        <dbReference type="Proteomes" id="UP001060919"/>
    </source>
</evidence>
<gene>
    <name evidence="1" type="ORF">AsAng_0058430</name>
</gene>
<keyword evidence="2" id="KW-1185">Reference proteome</keyword>
<protein>
    <submittedName>
        <fullName evidence="1">Uncharacterized protein</fullName>
    </submittedName>
</protein>
<dbReference type="Proteomes" id="UP001060919">
    <property type="component" value="Chromosome"/>
</dbReference>
<evidence type="ECO:0000313" key="1">
    <source>
        <dbReference type="EMBL" id="BDS15061.1"/>
    </source>
</evidence>
<dbReference type="EMBL" id="AP026867">
    <property type="protein sequence ID" value="BDS15061.1"/>
    <property type="molecule type" value="Genomic_DNA"/>
</dbReference>
<proteinExistence type="predicted"/>
<reference evidence="1" key="1">
    <citation type="submission" date="2022-09" db="EMBL/GenBank/DDBJ databases">
        <title>Aureispira anguillicida sp. nov., isolated from Leptocephalus of Japanese eel Anguilla japonica.</title>
        <authorList>
            <person name="Yuasa K."/>
            <person name="Mekata T."/>
            <person name="Ikunari K."/>
        </authorList>
    </citation>
    <scope>NUCLEOTIDE SEQUENCE</scope>
    <source>
        <strain evidence="1">EL160426</strain>
    </source>
</reference>
<name>A0A915YLD1_9BACT</name>
<dbReference type="AlphaFoldDB" id="A0A915YLD1"/>
<accession>A0A915YLD1</accession>